<evidence type="ECO:0000256" key="1">
    <source>
        <dbReference type="SAM" id="SignalP"/>
    </source>
</evidence>
<protein>
    <submittedName>
        <fullName evidence="2">Uncharacterized protein LOC106114402 isoform X1</fullName>
    </submittedName>
</protein>
<organism evidence="2">
    <name type="scientific">Papilio xuthus</name>
    <name type="common">Asian swallowtail butterfly</name>
    <dbReference type="NCBI Taxonomy" id="66420"/>
    <lineage>
        <taxon>Eukaryota</taxon>
        <taxon>Metazoa</taxon>
        <taxon>Ecdysozoa</taxon>
        <taxon>Arthropoda</taxon>
        <taxon>Hexapoda</taxon>
        <taxon>Insecta</taxon>
        <taxon>Pterygota</taxon>
        <taxon>Neoptera</taxon>
        <taxon>Endopterygota</taxon>
        <taxon>Lepidoptera</taxon>
        <taxon>Glossata</taxon>
        <taxon>Ditrysia</taxon>
        <taxon>Papilionoidea</taxon>
        <taxon>Papilionidae</taxon>
        <taxon>Papilioninae</taxon>
        <taxon>Papilio</taxon>
    </lineage>
</organism>
<name>A0AAJ6Z1A4_PAPXU</name>
<evidence type="ECO:0000313" key="2">
    <source>
        <dbReference type="RefSeq" id="XP_013163045.1"/>
    </source>
</evidence>
<feature type="chain" id="PRO_5042540391" evidence="1">
    <location>
        <begin position="18"/>
        <end position="134"/>
    </location>
</feature>
<dbReference type="GeneID" id="106114402"/>
<accession>A0AAJ6Z1A4</accession>
<dbReference type="RefSeq" id="XP_013163045.1">
    <property type="nucleotide sequence ID" value="XM_013307591.1"/>
</dbReference>
<gene>
    <name evidence="2" type="primary">LOC106114402</name>
</gene>
<dbReference type="Proteomes" id="UP000694872">
    <property type="component" value="Unplaced"/>
</dbReference>
<dbReference type="AlphaFoldDB" id="A0AAJ6Z1A4"/>
<keyword evidence="1" id="KW-0732">Signal</keyword>
<sequence>MKTALIVLLALVAFAAAQVHVVDHNPSEVHVVDRNPYEVNVVDRNPLEVHVVDRNPSEVHVVDHNPSQVHFVDHNPSDGLNNPDGFVVDQGFYRPSNPPNGGYEQISTGPAYVDFGNRPYAGKHYNNPDLRGGK</sequence>
<proteinExistence type="predicted"/>
<reference evidence="2" key="1">
    <citation type="submission" date="2025-08" db="UniProtKB">
        <authorList>
            <consortium name="RefSeq"/>
        </authorList>
    </citation>
    <scope>IDENTIFICATION</scope>
</reference>
<dbReference type="KEGG" id="pxu:106114402"/>
<feature type="signal peptide" evidence="1">
    <location>
        <begin position="1"/>
        <end position="17"/>
    </location>
</feature>